<feature type="transmembrane region" description="Helical" evidence="3">
    <location>
        <begin position="245"/>
        <end position="267"/>
    </location>
</feature>
<organism evidence="5 6">
    <name type="scientific">Vibrio vulnificus</name>
    <dbReference type="NCBI Taxonomy" id="672"/>
    <lineage>
        <taxon>Bacteria</taxon>
        <taxon>Pseudomonadati</taxon>
        <taxon>Pseudomonadota</taxon>
        <taxon>Gammaproteobacteria</taxon>
        <taxon>Vibrionales</taxon>
        <taxon>Vibrionaceae</taxon>
        <taxon>Vibrio</taxon>
    </lineage>
</organism>
<feature type="transmembrane region" description="Helical" evidence="3">
    <location>
        <begin position="209"/>
        <end position="233"/>
    </location>
</feature>
<dbReference type="InterPro" id="IPR036938">
    <property type="entry name" value="PAP2/HPO_sf"/>
</dbReference>
<keyword evidence="3" id="KW-1133">Transmembrane helix</keyword>
<evidence type="ECO:0000256" key="2">
    <source>
        <dbReference type="ARBA" id="ARBA00022801"/>
    </source>
</evidence>
<feature type="transmembrane region" description="Helical" evidence="3">
    <location>
        <begin position="317"/>
        <end position="333"/>
    </location>
</feature>
<name>A0AAN1PNF6_VIBVL</name>
<comment type="cofactor">
    <cofactor evidence="1">
        <name>Mg(2+)</name>
        <dbReference type="ChEBI" id="CHEBI:18420"/>
    </cofactor>
</comment>
<keyword evidence="3" id="KW-0812">Transmembrane</keyword>
<dbReference type="PROSITE" id="PS00893">
    <property type="entry name" value="NUDIX_BOX"/>
    <property type="match status" value="1"/>
</dbReference>
<gene>
    <name evidence="5" type="ORF">FORC53_1649</name>
</gene>
<reference evidence="5 6" key="1">
    <citation type="submission" date="2017-01" db="EMBL/GenBank/DDBJ databases">
        <title>Complete Genome Sequence of Vibrio vulnificus FORC_053.</title>
        <authorList>
            <consortium name="Food-borne Pathogen Omics Research Center"/>
            <person name="Chung H.Y."/>
            <person name="Na E.J."/>
            <person name="Song J.S."/>
            <person name="Kim H."/>
            <person name="Lee J.-H."/>
            <person name="Ryu S."/>
            <person name="Choi S.H."/>
        </authorList>
    </citation>
    <scope>NUCLEOTIDE SEQUENCE [LARGE SCALE GENOMIC DNA]</scope>
    <source>
        <strain evidence="5 6">FORC_053</strain>
    </source>
</reference>
<accession>A0AAN1PNF6</accession>
<proteinExistence type="predicted"/>
<keyword evidence="2" id="KW-0378">Hydrolase</keyword>
<keyword evidence="3" id="KW-0472">Membrane</keyword>
<dbReference type="AlphaFoldDB" id="A0AAN1PNF6"/>
<protein>
    <submittedName>
        <fullName evidence="5">DNA mismatch repair protein MutT</fullName>
    </submittedName>
</protein>
<evidence type="ECO:0000313" key="5">
    <source>
        <dbReference type="EMBL" id="AXX59988.1"/>
    </source>
</evidence>
<evidence type="ECO:0000256" key="1">
    <source>
        <dbReference type="ARBA" id="ARBA00001946"/>
    </source>
</evidence>
<feature type="transmembrane region" description="Helical" evidence="3">
    <location>
        <begin position="339"/>
        <end position="359"/>
    </location>
</feature>
<dbReference type="CDD" id="cd02883">
    <property type="entry name" value="NUDIX_Hydrolase"/>
    <property type="match status" value="1"/>
</dbReference>
<feature type="transmembrane region" description="Helical" evidence="3">
    <location>
        <begin position="396"/>
        <end position="413"/>
    </location>
</feature>
<sequence length="479" mass="52518">MSGVYKRSFFVVFSLIISLVFSTFSFATSSTSLPEGLKGALCIVRADDKLVLVNEILTHQISLPGGTIIAGEDPALTAQRETWEETGLVVTVGKVLGYNEQAVFYDCISDSSVVAFNFNNSLDGNELPVWFAPHYGVEIASAMLLSPSALEASQYRYPQQWPMVQQMFGQATDQAVAYVNDLVESAPSYHQVELGWLMQLQAFVASSPALSALGLLLSYFAIYLTSPEILLVVMPLAMWRFGRDFTYQLFFAVVATSLLCLVAQQGFALPRPHVYWPVLEMTQSYGFGFPSLPIAVWACLSALILRRLGWLRSGRALRLTSLVISVVMFGKFYSGAAFIADMMIGGLLGGLVAWHIIRLDSKPNVNVAQLLGAKSVWIAMAVLAAVLTAMWPLPVFSAWLATLIVISLLVVFFKTSQVSLSQGHTLIIVVALLSFNLIITLAQGVIAYSGLYSFIVETLRYPLIALLFAVLAKRFNQQN</sequence>
<dbReference type="GO" id="GO:0016787">
    <property type="term" value="F:hydrolase activity"/>
    <property type="evidence" value="ECO:0007669"/>
    <property type="project" value="UniProtKB-KW"/>
</dbReference>
<feature type="transmembrane region" description="Helical" evidence="3">
    <location>
        <begin position="425"/>
        <end position="446"/>
    </location>
</feature>
<evidence type="ECO:0000313" key="6">
    <source>
        <dbReference type="Proteomes" id="UP000263418"/>
    </source>
</evidence>
<dbReference type="Proteomes" id="UP000263418">
    <property type="component" value="Chromosome 1"/>
</dbReference>
<dbReference type="Gene3D" id="3.90.79.10">
    <property type="entry name" value="Nucleoside Triphosphate Pyrophosphohydrolase"/>
    <property type="match status" value="1"/>
</dbReference>
<dbReference type="SUPFAM" id="SSF55811">
    <property type="entry name" value="Nudix"/>
    <property type="match status" value="1"/>
</dbReference>
<feature type="transmembrane region" description="Helical" evidence="3">
    <location>
        <begin position="452"/>
        <end position="472"/>
    </location>
</feature>
<dbReference type="EMBL" id="CP019290">
    <property type="protein sequence ID" value="AXX59988.1"/>
    <property type="molecule type" value="Genomic_DNA"/>
</dbReference>
<dbReference type="Pfam" id="PF00293">
    <property type="entry name" value="NUDIX"/>
    <property type="match status" value="1"/>
</dbReference>
<dbReference type="InterPro" id="IPR015797">
    <property type="entry name" value="NUDIX_hydrolase-like_dom_sf"/>
</dbReference>
<feature type="domain" description="Nudix hydrolase" evidence="4">
    <location>
        <begin position="34"/>
        <end position="168"/>
    </location>
</feature>
<dbReference type="CDD" id="cd01610">
    <property type="entry name" value="PAP2_like"/>
    <property type="match status" value="1"/>
</dbReference>
<dbReference type="SUPFAM" id="SSF48317">
    <property type="entry name" value="Acid phosphatase/Vanadium-dependent haloperoxidase"/>
    <property type="match status" value="1"/>
</dbReference>
<dbReference type="InterPro" id="IPR000086">
    <property type="entry name" value="NUDIX_hydrolase_dom"/>
</dbReference>
<dbReference type="PROSITE" id="PS51462">
    <property type="entry name" value="NUDIX"/>
    <property type="match status" value="1"/>
</dbReference>
<feature type="transmembrane region" description="Helical" evidence="3">
    <location>
        <begin position="287"/>
        <end position="305"/>
    </location>
</feature>
<dbReference type="InterPro" id="IPR020084">
    <property type="entry name" value="NUDIX_hydrolase_CS"/>
</dbReference>
<feature type="transmembrane region" description="Helical" evidence="3">
    <location>
        <begin position="371"/>
        <end position="390"/>
    </location>
</feature>
<evidence type="ECO:0000256" key="3">
    <source>
        <dbReference type="SAM" id="Phobius"/>
    </source>
</evidence>
<evidence type="ECO:0000259" key="4">
    <source>
        <dbReference type="PROSITE" id="PS51462"/>
    </source>
</evidence>